<feature type="non-terminal residue" evidence="7">
    <location>
        <position position="1"/>
    </location>
</feature>
<evidence type="ECO:0000256" key="3">
    <source>
        <dbReference type="ARBA" id="ARBA00012756"/>
    </source>
</evidence>
<dbReference type="Gene3D" id="2.60.120.260">
    <property type="entry name" value="Galactose-binding domain-like"/>
    <property type="match status" value="1"/>
</dbReference>
<evidence type="ECO:0000313" key="8">
    <source>
        <dbReference type="Proteomes" id="UP000246351"/>
    </source>
</evidence>
<protein>
    <recommendedName>
        <fullName evidence="3">beta-galactosidase</fullName>
        <ecNumber evidence="3">3.2.1.23</ecNumber>
    </recommendedName>
</protein>
<dbReference type="GO" id="GO:0004565">
    <property type="term" value="F:beta-galactosidase activity"/>
    <property type="evidence" value="ECO:0007669"/>
    <property type="project" value="UniProtKB-EC"/>
</dbReference>
<evidence type="ECO:0000259" key="6">
    <source>
        <dbReference type="Pfam" id="PF02837"/>
    </source>
</evidence>
<dbReference type="SUPFAM" id="SSF49785">
    <property type="entry name" value="Galactose-binding domain-like"/>
    <property type="match status" value="1"/>
</dbReference>
<evidence type="ECO:0000256" key="5">
    <source>
        <dbReference type="ARBA" id="ARBA00023295"/>
    </source>
</evidence>
<accession>A0A317Z280</accession>
<dbReference type="Proteomes" id="UP000246351">
    <property type="component" value="Unassembled WGS sequence"/>
</dbReference>
<dbReference type="InterPro" id="IPR050347">
    <property type="entry name" value="Bact_Beta-galactosidase"/>
</dbReference>
<sequence length="108" mass="12240">VAEGVGGAHYIWVNGEFVGYAQISHALSQFDITERVTEGDNHIAVLVLKYSDATYFEDQDMFRHSGIFRDVYIVARQRERLNDYQIHTTIGDRVGYIDVTVQDVAEGV</sequence>
<comment type="similarity">
    <text evidence="2">Belongs to the glycosyl hydrolase 2 family.</text>
</comment>
<evidence type="ECO:0000256" key="1">
    <source>
        <dbReference type="ARBA" id="ARBA00001412"/>
    </source>
</evidence>
<evidence type="ECO:0000256" key="4">
    <source>
        <dbReference type="ARBA" id="ARBA00022801"/>
    </source>
</evidence>
<dbReference type="PANTHER" id="PTHR46323:SF2">
    <property type="entry name" value="BETA-GALACTOSIDASE"/>
    <property type="match status" value="1"/>
</dbReference>
<evidence type="ECO:0000313" key="7">
    <source>
        <dbReference type="EMBL" id="PWZ93362.1"/>
    </source>
</evidence>
<dbReference type="InterPro" id="IPR008979">
    <property type="entry name" value="Galactose-bd-like_sf"/>
</dbReference>
<feature type="domain" description="Glycosyl hydrolases family 2 sugar binding" evidence="6">
    <location>
        <begin position="3"/>
        <end position="74"/>
    </location>
</feature>
<comment type="caution">
    <text evidence="7">The sequence shown here is derived from an EMBL/GenBank/DDBJ whole genome shotgun (WGS) entry which is preliminary data.</text>
</comment>
<keyword evidence="5" id="KW-0326">Glycosidase</keyword>
<organism evidence="7 8">
    <name type="scientific">Staphylococcus pseudintermedius</name>
    <dbReference type="NCBI Taxonomy" id="283734"/>
    <lineage>
        <taxon>Bacteria</taxon>
        <taxon>Bacillati</taxon>
        <taxon>Bacillota</taxon>
        <taxon>Bacilli</taxon>
        <taxon>Bacillales</taxon>
        <taxon>Staphylococcaceae</taxon>
        <taxon>Staphylococcus</taxon>
        <taxon>Staphylococcus intermedius group</taxon>
    </lineage>
</organism>
<reference evidence="7 8" key="1">
    <citation type="journal article" date="2018" name="Vet. Microbiol.">
        <title>Clonal diversity and geographic distribution of methicillin-resistant Staphylococcus pseudintermedius from Australian animals: Discovery of novel sequence types.</title>
        <authorList>
            <person name="Worthing K.A."/>
            <person name="Abraham S."/>
            <person name="Coombs G.W."/>
            <person name="Pang S."/>
            <person name="Saputra S."/>
            <person name="Jordan D."/>
            <person name="Trott D.J."/>
            <person name="Norris J.M."/>
        </authorList>
    </citation>
    <scope>NUCLEOTIDE SEQUENCE [LARGE SCALE GENOMIC DNA]</scope>
    <source>
        <strain evidence="7 8">ST71 3</strain>
    </source>
</reference>
<proteinExistence type="inferred from homology"/>
<comment type="catalytic activity">
    <reaction evidence="1">
        <text>Hydrolysis of terminal non-reducing beta-D-galactose residues in beta-D-galactosides.</text>
        <dbReference type="EC" id="3.2.1.23"/>
    </reaction>
</comment>
<evidence type="ECO:0000256" key="2">
    <source>
        <dbReference type="ARBA" id="ARBA00007401"/>
    </source>
</evidence>
<dbReference type="InterPro" id="IPR006104">
    <property type="entry name" value="Glyco_hydro_2_N"/>
</dbReference>
<dbReference type="PANTHER" id="PTHR46323">
    <property type="entry name" value="BETA-GALACTOSIDASE"/>
    <property type="match status" value="1"/>
</dbReference>
<dbReference type="EC" id="3.2.1.23" evidence="3"/>
<dbReference type="Pfam" id="PF02837">
    <property type="entry name" value="Glyco_hydro_2_N"/>
    <property type="match status" value="1"/>
</dbReference>
<dbReference type="GO" id="GO:0009341">
    <property type="term" value="C:beta-galactosidase complex"/>
    <property type="evidence" value="ECO:0007669"/>
    <property type="project" value="TreeGrafter"/>
</dbReference>
<name>A0A317Z280_STAPS</name>
<keyword evidence="4" id="KW-0378">Hydrolase</keyword>
<gene>
    <name evidence="7" type="ORF">DD924_20090</name>
</gene>
<dbReference type="GO" id="GO:0005990">
    <property type="term" value="P:lactose catabolic process"/>
    <property type="evidence" value="ECO:0007669"/>
    <property type="project" value="TreeGrafter"/>
</dbReference>
<dbReference type="AlphaFoldDB" id="A0A317Z280"/>
<feature type="non-terminal residue" evidence="7">
    <location>
        <position position="108"/>
    </location>
</feature>
<dbReference type="EMBL" id="QEIV01002550">
    <property type="protein sequence ID" value="PWZ93362.1"/>
    <property type="molecule type" value="Genomic_DNA"/>
</dbReference>